<keyword evidence="1" id="KW-0479">Metal-binding</keyword>
<keyword evidence="1" id="KW-0539">Nucleus</keyword>
<dbReference type="PANTHER" id="PTHR31669">
    <property type="entry name" value="PROTEIN FAR1-RELATED SEQUENCE 10-RELATED"/>
    <property type="match status" value="1"/>
</dbReference>
<proteinExistence type="inferred from homology"/>
<feature type="region of interest" description="Disordered" evidence="2">
    <location>
        <begin position="216"/>
        <end position="243"/>
    </location>
</feature>
<dbReference type="Proteomes" id="UP001457282">
    <property type="component" value="Unassembled WGS sequence"/>
</dbReference>
<dbReference type="PANTHER" id="PTHR31669:SF292">
    <property type="entry name" value="OS02G0262500 PROTEIN"/>
    <property type="match status" value="1"/>
</dbReference>
<evidence type="ECO:0000256" key="1">
    <source>
        <dbReference type="RuleBase" id="RU367018"/>
    </source>
</evidence>
<feature type="region of interest" description="Disordered" evidence="2">
    <location>
        <begin position="269"/>
        <end position="296"/>
    </location>
</feature>
<comment type="function">
    <text evidence="1">Putative transcription activator involved in regulating light control of development.</text>
</comment>
<evidence type="ECO:0000313" key="3">
    <source>
        <dbReference type="EMBL" id="KAK9942847.1"/>
    </source>
</evidence>
<dbReference type="GO" id="GO:0006355">
    <property type="term" value="P:regulation of DNA-templated transcription"/>
    <property type="evidence" value="ECO:0007669"/>
    <property type="project" value="UniProtKB-UniRule"/>
</dbReference>
<keyword evidence="4" id="KW-1185">Reference proteome</keyword>
<gene>
    <name evidence="3" type="ORF">M0R45_008493</name>
</gene>
<comment type="subcellular location">
    <subcellularLocation>
        <location evidence="1">Nucleus</location>
    </subcellularLocation>
</comment>
<reference evidence="3 4" key="1">
    <citation type="journal article" date="2023" name="G3 (Bethesda)">
        <title>A chromosome-length genome assembly and annotation of blackberry (Rubus argutus, cv. 'Hillquist').</title>
        <authorList>
            <person name="Bruna T."/>
            <person name="Aryal R."/>
            <person name="Dudchenko O."/>
            <person name="Sargent D.J."/>
            <person name="Mead D."/>
            <person name="Buti M."/>
            <person name="Cavallini A."/>
            <person name="Hytonen T."/>
            <person name="Andres J."/>
            <person name="Pham M."/>
            <person name="Weisz D."/>
            <person name="Mascagni F."/>
            <person name="Usai G."/>
            <person name="Natali L."/>
            <person name="Bassil N."/>
            <person name="Fernandez G.E."/>
            <person name="Lomsadze A."/>
            <person name="Armour M."/>
            <person name="Olukolu B."/>
            <person name="Poorten T."/>
            <person name="Britton C."/>
            <person name="Davik J."/>
            <person name="Ashrafi H."/>
            <person name="Aiden E.L."/>
            <person name="Borodovsky M."/>
            <person name="Worthington M."/>
        </authorList>
    </citation>
    <scope>NUCLEOTIDE SEQUENCE [LARGE SCALE GENOMIC DNA]</scope>
    <source>
        <strain evidence="3">PI 553951</strain>
    </source>
</reference>
<keyword evidence="1" id="KW-0862">Zinc</keyword>
<accession>A0AAW1Y1U1</accession>
<dbReference type="AlphaFoldDB" id="A0AAW1Y1U1"/>
<protein>
    <recommendedName>
        <fullName evidence="1">Protein FAR1-RELATED SEQUENCE</fullName>
    </recommendedName>
</protein>
<comment type="caution">
    <text evidence="3">The sequence shown here is derived from an EMBL/GenBank/DDBJ whole genome shotgun (WGS) entry which is preliminary data.</text>
</comment>
<dbReference type="GO" id="GO:0008270">
    <property type="term" value="F:zinc ion binding"/>
    <property type="evidence" value="ECO:0007669"/>
    <property type="project" value="UniProtKB-UniRule"/>
</dbReference>
<evidence type="ECO:0000256" key="2">
    <source>
        <dbReference type="SAM" id="MobiDB-lite"/>
    </source>
</evidence>
<dbReference type="EMBL" id="JBEDUW010000002">
    <property type="protein sequence ID" value="KAK9942847.1"/>
    <property type="molecule type" value="Genomic_DNA"/>
</dbReference>
<name>A0AAW1Y1U1_RUBAR</name>
<feature type="compositionally biased region" description="Polar residues" evidence="2">
    <location>
        <begin position="275"/>
        <end position="296"/>
    </location>
</feature>
<organism evidence="3 4">
    <name type="scientific">Rubus argutus</name>
    <name type="common">Southern blackberry</name>
    <dbReference type="NCBI Taxonomy" id="59490"/>
    <lineage>
        <taxon>Eukaryota</taxon>
        <taxon>Viridiplantae</taxon>
        <taxon>Streptophyta</taxon>
        <taxon>Embryophyta</taxon>
        <taxon>Tracheophyta</taxon>
        <taxon>Spermatophyta</taxon>
        <taxon>Magnoliopsida</taxon>
        <taxon>eudicotyledons</taxon>
        <taxon>Gunneridae</taxon>
        <taxon>Pentapetalae</taxon>
        <taxon>rosids</taxon>
        <taxon>fabids</taxon>
        <taxon>Rosales</taxon>
        <taxon>Rosaceae</taxon>
        <taxon>Rosoideae</taxon>
        <taxon>Rosoideae incertae sedis</taxon>
        <taxon>Rubus</taxon>
    </lineage>
</organism>
<evidence type="ECO:0000313" key="4">
    <source>
        <dbReference type="Proteomes" id="UP001457282"/>
    </source>
</evidence>
<keyword evidence="1" id="KW-0863">Zinc-finger</keyword>
<comment type="similarity">
    <text evidence="1">Belongs to the FHY3/FAR1 family.</text>
</comment>
<dbReference type="InterPro" id="IPR031052">
    <property type="entry name" value="FHY3/FAR1"/>
</dbReference>
<dbReference type="GO" id="GO:0005634">
    <property type="term" value="C:nucleus"/>
    <property type="evidence" value="ECO:0007669"/>
    <property type="project" value="UniProtKB-SubCell"/>
</dbReference>
<sequence length="296" mass="34116">MEESYGSSSESEHYGSMPLRTDICQIAHERDAAMSNAISYLISDVTQRLCSWHICKNVCSNIHDVDVQKDFFYLIYEGLTIDEWEVAWRYMIVMNGLESNKWVTRMYNEQTYWITSLPAYVLCSTHRCEFMHKNLKGLGRTLRLYDVLPHMDKTIARMRECRSISSSPVIGPHLWCLQEQIAKIFTHDTFLLLKDQIGFDSKFVIIGRDELLHHNDHSPSIDNEDSDVALSSSAESENEKSDLIDHIKDARTFEFFSRYESHLNSASDSVHYKYPNTTSNATSQAGQLSGFNRSDP</sequence>